<dbReference type="PROSITE" id="PS50951">
    <property type="entry name" value="SARAH"/>
    <property type="match status" value="1"/>
</dbReference>
<protein>
    <recommendedName>
        <fullName evidence="6">Ras-associating domain-containing protein</fullName>
    </recommendedName>
</protein>
<dbReference type="Proteomes" id="UP000316079">
    <property type="component" value="Unassembled WGS sequence"/>
</dbReference>
<evidence type="ECO:0000259" key="3">
    <source>
        <dbReference type="PROSITE" id="PS50951"/>
    </source>
</evidence>
<keyword evidence="5" id="KW-1185">Reference proteome</keyword>
<dbReference type="Gene3D" id="3.10.20.90">
    <property type="entry name" value="Phosphatidylinositol 3-kinase Catalytic Subunit, Chain A, domain 1"/>
    <property type="match status" value="1"/>
</dbReference>
<dbReference type="InterPro" id="IPR011524">
    <property type="entry name" value="SARAH_dom"/>
</dbReference>
<dbReference type="EMBL" id="SRMA01026663">
    <property type="protein sequence ID" value="TRY79046.1"/>
    <property type="molecule type" value="Genomic_DNA"/>
</dbReference>
<dbReference type="PANTHER" id="PTHR22738:SF8">
    <property type="entry name" value="RAS ASSOCIATION DOMAIN-CONTAINING PROTEIN 3"/>
    <property type="match status" value="1"/>
</dbReference>
<organism evidence="4 5">
    <name type="scientific">Danionella cerebrum</name>
    <dbReference type="NCBI Taxonomy" id="2873325"/>
    <lineage>
        <taxon>Eukaryota</taxon>
        <taxon>Metazoa</taxon>
        <taxon>Chordata</taxon>
        <taxon>Craniata</taxon>
        <taxon>Vertebrata</taxon>
        <taxon>Euteleostomi</taxon>
        <taxon>Actinopterygii</taxon>
        <taxon>Neopterygii</taxon>
        <taxon>Teleostei</taxon>
        <taxon>Ostariophysi</taxon>
        <taxon>Cypriniformes</taxon>
        <taxon>Danionidae</taxon>
        <taxon>Danioninae</taxon>
        <taxon>Danionella</taxon>
    </lineage>
</organism>
<feature type="region of interest" description="Disordered" evidence="1">
    <location>
        <begin position="189"/>
        <end position="231"/>
    </location>
</feature>
<dbReference type="SUPFAM" id="SSF54236">
    <property type="entry name" value="Ubiquitin-like"/>
    <property type="match status" value="1"/>
</dbReference>
<feature type="region of interest" description="Disordered" evidence="1">
    <location>
        <begin position="77"/>
        <end position="96"/>
    </location>
</feature>
<accession>A0A553PMZ7</accession>
<evidence type="ECO:0000256" key="1">
    <source>
        <dbReference type="SAM" id="MobiDB-lite"/>
    </source>
</evidence>
<dbReference type="SMART" id="SM00314">
    <property type="entry name" value="RA"/>
    <property type="match status" value="1"/>
</dbReference>
<evidence type="ECO:0008006" key="6">
    <source>
        <dbReference type="Google" id="ProtNLM"/>
    </source>
</evidence>
<dbReference type="GO" id="GO:0005737">
    <property type="term" value="C:cytoplasm"/>
    <property type="evidence" value="ECO:0007669"/>
    <property type="project" value="TreeGrafter"/>
</dbReference>
<gene>
    <name evidence="4" type="ORF">DNTS_011027</name>
</gene>
<comment type="caution">
    <text evidence="4">The sequence shown here is derived from an EMBL/GenBank/DDBJ whole genome shotgun (WGS) entry which is preliminary data.</text>
</comment>
<dbReference type="PROSITE" id="PS50200">
    <property type="entry name" value="RA"/>
    <property type="match status" value="1"/>
</dbReference>
<sequence>MESSFVSVMEEQSSQLENQIPGDLLISISSKERNSQLFPQAFSAQSLSHNARQGSQCGCLSWKFVCFPSGASDDQKTLMGEVDHDDDDEERERQRERGRCNLRLASHLSHLFQQQTQTCSEMSPRSSSCPQESACVPLRARKYSPPRHLDSGPPLHLPQLNRLPTFRAETLDVMEKSSPKAKARMLNAKVKARRAGSPQRPRVSPKPAPAPAAENGGAGQRSRKKGFKPPDVRTIFQRTKDPRVREERGEGHAFVLYATDAWCDVCCVYIFQGGLTCSGLKASLCSCGMGAAFCKLYWKFTQQGERLGSGCKYTCHAQCREQVALDCHEPASVTSCQQLSASAQDQLNNNQSSQSFISQMSWTSTMSSGYSSLEEDSEEYFFTARTSLFKKPLVKPTHFKDVEKEKELRTHLSNEEIRHRVERYNTDSRDHFKMTLNPSGTYTGFIKVQLDLHRPITVKGLGSVNGQEAFYLPSGSINTLHISSSNTVRQVIEALLRKFTVADNPAKFALFKRFSREEQVYTCKLSEDEKPLFLRLVAGPSTDALSFVLKEQQTGDVTWDAFTIPELQNFLRILEKEEQDQMDSITRRYHSYREKLEKALSTHTLGCPR</sequence>
<reference evidence="4 5" key="1">
    <citation type="journal article" date="2019" name="Sci. Data">
        <title>Hybrid genome assembly and annotation of Danionella translucida.</title>
        <authorList>
            <person name="Kadobianskyi M."/>
            <person name="Schulze L."/>
            <person name="Schuelke M."/>
            <person name="Judkewitz B."/>
        </authorList>
    </citation>
    <scope>NUCLEOTIDE SEQUENCE [LARGE SCALE GENOMIC DNA]</scope>
    <source>
        <strain evidence="4 5">Bolton</strain>
    </source>
</reference>
<evidence type="ECO:0000313" key="5">
    <source>
        <dbReference type="Proteomes" id="UP000316079"/>
    </source>
</evidence>
<name>A0A553PMZ7_9TELE</name>
<proteinExistence type="predicted"/>
<dbReference type="Gene3D" id="1.20.5.110">
    <property type="match status" value="1"/>
</dbReference>
<feature type="domain" description="SARAH" evidence="3">
    <location>
        <begin position="556"/>
        <end position="603"/>
    </location>
</feature>
<feature type="domain" description="Ras-associating" evidence="2">
    <location>
        <begin position="470"/>
        <end position="554"/>
    </location>
</feature>
<dbReference type="InterPro" id="IPR033614">
    <property type="entry name" value="RASSF1-6"/>
</dbReference>
<dbReference type="PANTHER" id="PTHR22738">
    <property type="entry name" value="RASSF"/>
    <property type="match status" value="1"/>
</dbReference>
<dbReference type="OrthoDB" id="74314at2759"/>
<dbReference type="Pfam" id="PF00788">
    <property type="entry name" value="RA"/>
    <property type="match status" value="1"/>
</dbReference>
<dbReference type="STRING" id="623744.A0A553PMZ7"/>
<dbReference type="GO" id="GO:0007165">
    <property type="term" value="P:signal transduction"/>
    <property type="evidence" value="ECO:0007669"/>
    <property type="project" value="InterPro"/>
</dbReference>
<dbReference type="Pfam" id="PF16517">
    <property type="entry name" value="Nore1-SARAH"/>
    <property type="match status" value="1"/>
</dbReference>
<evidence type="ECO:0000259" key="2">
    <source>
        <dbReference type="PROSITE" id="PS50200"/>
    </source>
</evidence>
<dbReference type="InterPro" id="IPR029071">
    <property type="entry name" value="Ubiquitin-like_domsf"/>
</dbReference>
<dbReference type="AlphaFoldDB" id="A0A553PMZ7"/>
<evidence type="ECO:0000313" key="4">
    <source>
        <dbReference type="EMBL" id="TRY79046.1"/>
    </source>
</evidence>
<dbReference type="InterPro" id="IPR000159">
    <property type="entry name" value="RA_dom"/>
</dbReference>